<dbReference type="Proteomes" id="UP000675994">
    <property type="component" value="Chromosome"/>
</dbReference>
<evidence type="ECO:0000313" key="2">
    <source>
        <dbReference type="Proteomes" id="UP000675994"/>
    </source>
</evidence>
<dbReference type="GO" id="GO:0018836">
    <property type="term" value="F:alkylmercury lyase activity"/>
    <property type="evidence" value="ECO:0007669"/>
    <property type="project" value="InterPro"/>
</dbReference>
<dbReference type="Pfam" id="PF03243">
    <property type="entry name" value="MerB"/>
    <property type="match status" value="1"/>
</dbReference>
<dbReference type="RefSeq" id="WP_212574605.1">
    <property type="nucleotide sequence ID" value="NZ_CP063367.1"/>
</dbReference>
<accession>A0AAQ0D5R7</accession>
<organism evidence="1 2">
    <name type="scientific">Staphylococcus delphini</name>
    <dbReference type="NCBI Taxonomy" id="53344"/>
    <lineage>
        <taxon>Bacteria</taxon>
        <taxon>Bacillati</taxon>
        <taxon>Bacillota</taxon>
        <taxon>Bacilli</taxon>
        <taxon>Bacillales</taxon>
        <taxon>Staphylococcaceae</taxon>
        <taxon>Staphylococcus</taxon>
        <taxon>Staphylococcus intermedius group</taxon>
    </lineage>
</organism>
<dbReference type="InterPro" id="IPR004927">
    <property type="entry name" value="MerB"/>
</dbReference>
<protein>
    <submittedName>
        <fullName evidence="1">Alkylmercury lyase</fullName>
    </submittedName>
</protein>
<dbReference type="InterPro" id="IPR053717">
    <property type="entry name" value="MerB_lyase_sf"/>
</dbReference>
<reference evidence="1" key="1">
    <citation type="journal article" date="2021" name="Front. Microbiol.">
        <title>Presence and Characterization of a Novel cfr-Carrying Tn558 Transposon Derivative in Staphylococcus delphini Isolated From Retail Food.</title>
        <authorList>
            <person name="Zhang F."/>
            <person name="Wu S."/>
            <person name="Huang J."/>
            <person name="Yang R."/>
            <person name="Zhang J."/>
            <person name="Lei T."/>
            <person name="Dai J."/>
            <person name="Ding Y."/>
            <person name="Xue L."/>
            <person name="Wang J."/>
            <person name="Chen M."/>
            <person name="Wu Q."/>
        </authorList>
    </citation>
    <scope>NUCLEOTIDE SEQUENCE</scope>
    <source>
        <strain evidence="1">2794-1</strain>
    </source>
</reference>
<evidence type="ECO:0000313" key="1">
    <source>
        <dbReference type="EMBL" id="QUM68714.1"/>
    </source>
</evidence>
<name>A0AAQ0D5R7_9STAP</name>
<dbReference type="AlphaFoldDB" id="A0AAQ0D5R7"/>
<proteinExistence type="predicted"/>
<dbReference type="Gene3D" id="3.30.450.410">
    <property type="match status" value="1"/>
</dbReference>
<dbReference type="EMBL" id="CP063367">
    <property type="protein sequence ID" value="QUM68714.1"/>
    <property type="molecule type" value="Genomic_DNA"/>
</dbReference>
<dbReference type="SUPFAM" id="SSF160387">
    <property type="entry name" value="NosL/MerB-like"/>
    <property type="match status" value="1"/>
</dbReference>
<keyword evidence="1" id="KW-0456">Lyase</keyword>
<gene>
    <name evidence="1" type="ORF">IPU22_09040</name>
</gene>
<sequence length="198" mass="22721">MNFTHGLTEAENDLRLEMIHYICDNPETPLKVKPEYQTLIDKNVVVAENGELISIYPISLKATNKKVYTNQNTSPVFAMCAIDAIGVHYTIHSNITIESEDELMHTPIHLEMKDGHIINRNEHDIFVLYKDVLKKENCNVDCCPYIHFFTSEQNALEYLKQVQYTGTYQILNLDEANETAKALFRYQPVECGPCCQST</sequence>